<dbReference type="AlphaFoldDB" id="A0A1V8M925"/>
<dbReference type="RefSeq" id="WP_080522654.1">
    <property type="nucleotide sequence ID" value="NZ_LPUF01000001.1"/>
</dbReference>
<evidence type="ECO:0000259" key="1">
    <source>
        <dbReference type="SMART" id="SM00460"/>
    </source>
</evidence>
<organism evidence="2 3">
    <name type="scientific">Methyloprofundus sedimenti</name>
    <dbReference type="NCBI Taxonomy" id="1420851"/>
    <lineage>
        <taxon>Bacteria</taxon>
        <taxon>Pseudomonadati</taxon>
        <taxon>Pseudomonadota</taxon>
        <taxon>Gammaproteobacteria</taxon>
        <taxon>Methylococcales</taxon>
        <taxon>Methylococcaceae</taxon>
        <taxon>Methyloprofundus</taxon>
    </lineage>
</organism>
<sequence length="279" mass="30922">MSLIEVKSELIYNVTAPTSFLFNIAPVQNEYQFIRQEVITLNPAFPYAFKEIGTLGNRIIRFSGNPGQLQVSYQATVELSQDRDNPPQIEENNYSDLPDEVLPYLNPSRYCESDKLGRFAMQEFGQLAPGFLRVRAICNWVHQSLEYVPGTTDARTGACDVLLQKTGVCRDYAHLAIALCRALCIPARYVSGYSVGLEPPDFHGFFEAFLGSRWYLFDATRMAPTNGMVRIGTGRDAADTSFATLIGAATLEQMMVSAQELTDDISLQSNGADEAISTV</sequence>
<dbReference type="Pfam" id="PF21295">
    <property type="entry name" value="Bact_transglu_N_2"/>
    <property type="match status" value="1"/>
</dbReference>
<reference evidence="2 3" key="1">
    <citation type="submission" date="2015-12" db="EMBL/GenBank/DDBJ databases">
        <authorList>
            <person name="Shamseldin A."/>
            <person name="Moawad H."/>
            <person name="Abd El-Rahim W.M."/>
            <person name="Sadowsky M.J."/>
        </authorList>
    </citation>
    <scope>NUCLEOTIDE SEQUENCE [LARGE SCALE GENOMIC DNA]</scope>
    <source>
        <strain evidence="2 3">WF1</strain>
    </source>
</reference>
<keyword evidence="3" id="KW-1185">Reference proteome</keyword>
<dbReference type="Gene3D" id="3.10.620.30">
    <property type="match status" value="1"/>
</dbReference>
<dbReference type="OrthoDB" id="9804872at2"/>
<dbReference type="EMBL" id="LPUF01000001">
    <property type="protein sequence ID" value="OQK18049.1"/>
    <property type="molecule type" value="Genomic_DNA"/>
</dbReference>
<dbReference type="Pfam" id="PF01841">
    <property type="entry name" value="Transglut_core"/>
    <property type="match status" value="1"/>
</dbReference>
<dbReference type="SMART" id="SM00460">
    <property type="entry name" value="TGc"/>
    <property type="match status" value="1"/>
</dbReference>
<feature type="domain" description="Transglutaminase-like" evidence="1">
    <location>
        <begin position="161"/>
        <end position="221"/>
    </location>
</feature>
<dbReference type="Proteomes" id="UP000191980">
    <property type="component" value="Unassembled WGS sequence"/>
</dbReference>
<dbReference type="STRING" id="1420851.AU255_09395"/>
<dbReference type="InterPro" id="IPR038765">
    <property type="entry name" value="Papain-like_cys_pep_sf"/>
</dbReference>
<gene>
    <name evidence="2" type="ORF">AU255_09395</name>
</gene>
<dbReference type="InterPro" id="IPR048930">
    <property type="entry name" value="Bact_transglu_N_2"/>
</dbReference>
<dbReference type="InterPro" id="IPR002931">
    <property type="entry name" value="Transglutaminase-like"/>
</dbReference>
<dbReference type="SUPFAM" id="SSF54001">
    <property type="entry name" value="Cysteine proteinases"/>
    <property type="match status" value="1"/>
</dbReference>
<dbReference type="PANTHER" id="PTHR33490:SF12">
    <property type="entry name" value="BLL5557 PROTEIN"/>
    <property type="match status" value="1"/>
</dbReference>
<accession>A0A1V8M925</accession>
<comment type="caution">
    <text evidence="2">The sequence shown here is derived from an EMBL/GenBank/DDBJ whole genome shotgun (WGS) entry which is preliminary data.</text>
</comment>
<dbReference type="Gene3D" id="2.60.40.2250">
    <property type="match status" value="1"/>
</dbReference>
<evidence type="ECO:0000313" key="3">
    <source>
        <dbReference type="Proteomes" id="UP000191980"/>
    </source>
</evidence>
<protein>
    <submittedName>
        <fullName evidence="2">Transglutaminase</fullName>
    </submittedName>
</protein>
<dbReference type="PANTHER" id="PTHR33490">
    <property type="entry name" value="BLR5614 PROTEIN-RELATED"/>
    <property type="match status" value="1"/>
</dbReference>
<proteinExistence type="predicted"/>
<evidence type="ECO:0000313" key="2">
    <source>
        <dbReference type="EMBL" id="OQK18049.1"/>
    </source>
</evidence>
<name>A0A1V8M925_9GAMM</name>